<dbReference type="Pfam" id="PF09813">
    <property type="entry name" value="Coa3_cc"/>
    <property type="match status" value="1"/>
</dbReference>
<comment type="subunit">
    <text evidence="4 9">Component of 250-400 kDa complexes called cytochrome oxidase assembly intermediates or COA complexes.</text>
</comment>
<dbReference type="Proteomes" id="UP000250043">
    <property type="component" value="Unassembled WGS sequence"/>
</dbReference>
<comment type="similarity">
    <text evidence="3 9">Belongs to the COA3 family.</text>
</comment>
<proteinExistence type="inferred from homology"/>
<keyword evidence="5 9" id="KW-0812">Transmembrane</keyword>
<dbReference type="GO" id="GO:0005743">
    <property type="term" value="C:mitochondrial inner membrane"/>
    <property type="evidence" value="ECO:0007669"/>
    <property type="project" value="UniProtKB-UniRule"/>
</dbReference>
<dbReference type="PANTHER" id="PTHR15642">
    <property type="entry name" value="CYTOCHROME C OXIDASE ASSEMBLY FACTOR 3, MITOCHONDRIAL"/>
    <property type="match status" value="1"/>
</dbReference>
<evidence type="ECO:0000256" key="1">
    <source>
        <dbReference type="ARBA" id="ARBA00003064"/>
    </source>
</evidence>
<feature type="transmembrane region" description="Helical" evidence="9">
    <location>
        <begin position="39"/>
        <end position="58"/>
    </location>
</feature>
<evidence type="ECO:0000256" key="9">
    <source>
        <dbReference type="RuleBase" id="RU367056"/>
    </source>
</evidence>
<evidence type="ECO:0000313" key="11">
    <source>
        <dbReference type="EMBL" id="OCH96020.1"/>
    </source>
</evidence>
<keyword evidence="8 9" id="KW-0472">Membrane</keyword>
<dbReference type="InterPro" id="IPR018628">
    <property type="entry name" value="Coa3_CC"/>
</dbReference>
<dbReference type="OrthoDB" id="10018333at2759"/>
<evidence type="ECO:0000256" key="5">
    <source>
        <dbReference type="ARBA" id="ARBA00022692"/>
    </source>
</evidence>
<comment type="subcellular location">
    <subcellularLocation>
        <location evidence="2">Mitochondrion membrane</location>
        <topology evidence="2">Single-pass membrane protein</topology>
    </subcellularLocation>
</comment>
<comment type="function">
    <text evidence="1 9">Required for assembly of cytochrome c oxidase (complex IV).</text>
</comment>
<evidence type="ECO:0000256" key="4">
    <source>
        <dbReference type="ARBA" id="ARBA00011351"/>
    </source>
</evidence>
<protein>
    <recommendedName>
        <fullName evidence="9">Cytochrome c oxidase assembly factor 3</fullName>
    </recommendedName>
</protein>
<accession>A0A8E2J6Y0</accession>
<dbReference type="AlphaFoldDB" id="A0A8E2J6Y0"/>
<dbReference type="PANTHER" id="PTHR15642:SF3">
    <property type="entry name" value="CYTOCHROME C OXIDASE ASSEMBLY FACTOR 3 HOMOLOG, MITOCHONDRIAL"/>
    <property type="match status" value="1"/>
</dbReference>
<reference evidence="11 12" key="1">
    <citation type="submission" date="2016-07" db="EMBL/GenBank/DDBJ databases">
        <title>Draft genome of the white-rot fungus Obba rivulosa 3A-2.</title>
        <authorList>
            <consortium name="DOE Joint Genome Institute"/>
            <person name="Miettinen O."/>
            <person name="Riley R."/>
            <person name="Acob R."/>
            <person name="Barry K."/>
            <person name="Cullen D."/>
            <person name="De Vries R."/>
            <person name="Hainaut M."/>
            <person name="Hatakka A."/>
            <person name="Henrissat B."/>
            <person name="Hilden K."/>
            <person name="Kuo R."/>
            <person name="Labutti K."/>
            <person name="Lipzen A."/>
            <person name="Makela M.R."/>
            <person name="Sandor L."/>
            <person name="Spatafora J.W."/>
            <person name="Grigoriev I.V."/>
            <person name="Hibbett D.S."/>
        </authorList>
    </citation>
    <scope>NUCLEOTIDE SEQUENCE [LARGE SCALE GENOMIC DNA]</scope>
    <source>
        <strain evidence="11 12">3A-2</strain>
    </source>
</reference>
<evidence type="ECO:0000256" key="3">
    <source>
        <dbReference type="ARBA" id="ARBA00007035"/>
    </source>
</evidence>
<dbReference type="InterPro" id="IPR041752">
    <property type="entry name" value="Coa3"/>
</dbReference>
<dbReference type="GO" id="GO:0033617">
    <property type="term" value="P:mitochondrial respiratory chain complex IV assembly"/>
    <property type="evidence" value="ECO:0007669"/>
    <property type="project" value="UniProtKB-UniRule"/>
</dbReference>
<feature type="domain" description="Cytochrome c oxidase assembly factor 3 mitochondrial coiled-coil" evidence="10">
    <location>
        <begin position="26"/>
        <end position="71"/>
    </location>
</feature>
<evidence type="ECO:0000256" key="7">
    <source>
        <dbReference type="ARBA" id="ARBA00023128"/>
    </source>
</evidence>
<evidence type="ECO:0000256" key="2">
    <source>
        <dbReference type="ARBA" id="ARBA00004304"/>
    </source>
</evidence>
<name>A0A8E2J6Y0_9APHY</name>
<keyword evidence="12" id="KW-1185">Reference proteome</keyword>
<evidence type="ECO:0000259" key="10">
    <source>
        <dbReference type="Pfam" id="PF09813"/>
    </source>
</evidence>
<gene>
    <name evidence="11" type="ORF">OBBRIDRAFT_787869</name>
</gene>
<sequence>MAEQPYVPKKVAEESYRPGYTGMSPGLQRARAPFRLRNALTGITLFGFAVGVWAYSIGAVKQDEFTDVDEEAIALRQSAVQSAPSPGLEAVQSPEDATKGVVSLDGVTAPVQSLRSPPVVVASTSNQPRGLLAPLLARHFPRLLDPTTKTLVWGAPPVDRVGKLRDSLPRI</sequence>
<evidence type="ECO:0000256" key="6">
    <source>
        <dbReference type="ARBA" id="ARBA00022989"/>
    </source>
</evidence>
<keyword evidence="6 9" id="KW-1133">Transmembrane helix</keyword>
<evidence type="ECO:0000313" key="12">
    <source>
        <dbReference type="Proteomes" id="UP000250043"/>
    </source>
</evidence>
<keyword evidence="7 9" id="KW-0496">Mitochondrion</keyword>
<organism evidence="11 12">
    <name type="scientific">Obba rivulosa</name>
    <dbReference type="NCBI Taxonomy" id="1052685"/>
    <lineage>
        <taxon>Eukaryota</taxon>
        <taxon>Fungi</taxon>
        <taxon>Dikarya</taxon>
        <taxon>Basidiomycota</taxon>
        <taxon>Agaricomycotina</taxon>
        <taxon>Agaricomycetes</taxon>
        <taxon>Polyporales</taxon>
        <taxon>Gelatoporiaceae</taxon>
        <taxon>Obba</taxon>
    </lineage>
</organism>
<dbReference type="EMBL" id="KV722333">
    <property type="protein sequence ID" value="OCH96020.1"/>
    <property type="molecule type" value="Genomic_DNA"/>
</dbReference>
<keyword evidence="9" id="KW-0999">Mitochondrion inner membrane</keyword>
<evidence type="ECO:0000256" key="8">
    <source>
        <dbReference type="ARBA" id="ARBA00023136"/>
    </source>
</evidence>